<proteinExistence type="predicted"/>
<evidence type="ECO:0000313" key="2">
    <source>
        <dbReference type="Proteomes" id="UP001320706"/>
    </source>
</evidence>
<reference evidence="1" key="1">
    <citation type="submission" date="2024-02" db="EMBL/GenBank/DDBJ databases">
        <title>Metagenome Assembled Genome of Zalaria obscura JY119.</title>
        <authorList>
            <person name="Vighnesh L."/>
            <person name="Jagadeeshwari U."/>
            <person name="Venkata Ramana C."/>
            <person name="Sasikala C."/>
        </authorList>
    </citation>
    <scope>NUCLEOTIDE SEQUENCE</scope>
    <source>
        <strain evidence="1">JY119</strain>
    </source>
</reference>
<protein>
    <submittedName>
        <fullName evidence="1">Uncharacterized protein</fullName>
    </submittedName>
</protein>
<evidence type="ECO:0000313" key="1">
    <source>
        <dbReference type="EMBL" id="KAK8198754.1"/>
    </source>
</evidence>
<comment type="caution">
    <text evidence="1">The sequence shown here is derived from an EMBL/GenBank/DDBJ whole genome shotgun (WGS) entry which is preliminary data.</text>
</comment>
<organism evidence="1 2">
    <name type="scientific">Zalaria obscura</name>
    <dbReference type="NCBI Taxonomy" id="2024903"/>
    <lineage>
        <taxon>Eukaryota</taxon>
        <taxon>Fungi</taxon>
        <taxon>Dikarya</taxon>
        <taxon>Ascomycota</taxon>
        <taxon>Pezizomycotina</taxon>
        <taxon>Dothideomycetes</taxon>
        <taxon>Dothideomycetidae</taxon>
        <taxon>Dothideales</taxon>
        <taxon>Zalariaceae</taxon>
        <taxon>Zalaria</taxon>
    </lineage>
</organism>
<dbReference type="EMBL" id="JAMKPW020000040">
    <property type="protein sequence ID" value="KAK8198754.1"/>
    <property type="molecule type" value="Genomic_DNA"/>
</dbReference>
<accession>A0ACC3S6F5</accession>
<dbReference type="Proteomes" id="UP001320706">
    <property type="component" value="Unassembled WGS sequence"/>
</dbReference>
<gene>
    <name evidence="1" type="ORF">M8818_006621</name>
</gene>
<name>A0ACC3S6F5_9PEZI</name>
<sequence>MSTGASGSDEKISGAKIEPLDSETKYNTPHDQGSRGVVGTDRTIDQARIDPVGGHGELHRSPHHHIRRARD</sequence>
<keyword evidence="2" id="KW-1185">Reference proteome</keyword>